<evidence type="ECO:0000313" key="2">
    <source>
        <dbReference type="EMBL" id="KAG6016819.1"/>
    </source>
</evidence>
<sequence>MHNLAPRTSIPEPHTVAAADTTTLDDLDQALRRIHSYAEIRLFIAGTANFGHQASSVDLLLRLVGDYAYAGLVTVVYDEGNPGCGLNVEKLPRLLPRYMHGDGPGPDGLPRQMHAATVQWFPLQDFARPESDSHAAGSRSKLVDFGLTGGAEIGRVYRCSLADMLNVRTALKAQPFQWPWCRDGLDFHSSSRLAPIDLLSGDRLGSRLFHTAYRLPSTVTTQSSCPRPRPEGCGHDQENDSFLRRLLAARAPPVDDTWTSLSCVYGLRQTNGVSQIEPANLLYIYIVALLEGATTRFPKPSGKDDESPHRTRGPRILVLNFDKFWADAFARLQDYLHGRHGSPSPHSTSRNRGSTLPTSGNLSTCVRCIHRLEQLPDALDWFQEQSPRPHVAETPGVPAAAHRWTNTGVRILYAHVGFVSPEAFLEALQQANLPIIFEGQHTASAVASLGKPYLKLQDSVLQCPTQVMRIPDDMHRHSDVIARIQDASLSLQSGALGDTAFEQSVDSVASLVAECADSESQLNAYLDHLRSFYQQRGQDKFEQLLRAWNRFACLQRPERMSDSDAEAAARRRRMPRMVEEVVLDVENVRKMLAEFGL</sequence>
<feature type="compositionally biased region" description="Polar residues" evidence="1">
    <location>
        <begin position="344"/>
        <end position="358"/>
    </location>
</feature>
<dbReference type="OrthoDB" id="4959358at2759"/>
<dbReference type="AlphaFoldDB" id="A0A9P7NHT1"/>
<gene>
    <name evidence="2" type="ORF">E4U43_003036</name>
</gene>
<dbReference type="EMBL" id="SRPW01000214">
    <property type="protein sequence ID" value="KAG6016819.1"/>
    <property type="molecule type" value="Genomic_DNA"/>
</dbReference>
<organism evidence="2 3">
    <name type="scientific">Claviceps pusilla</name>
    <dbReference type="NCBI Taxonomy" id="123648"/>
    <lineage>
        <taxon>Eukaryota</taxon>
        <taxon>Fungi</taxon>
        <taxon>Dikarya</taxon>
        <taxon>Ascomycota</taxon>
        <taxon>Pezizomycotina</taxon>
        <taxon>Sordariomycetes</taxon>
        <taxon>Hypocreomycetidae</taxon>
        <taxon>Hypocreales</taxon>
        <taxon>Clavicipitaceae</taxon>
        <taxon>Claviceps</taxon>
    </lineage>
</organism>
<keyword evidence="3" id="KW-1185">Reference proteome</keyword>
<reference evidence="2" key="1">
    <citation type="journal article" date="2020" name="bioRxiv">
        <title>Whole genome comparisons of ergot fungi reveals the divergence and evolution of species within the genus Claviceps are the result of varying mechanisms driving genome evolution and host range expansion.</title>
        <authorList>
            <person name="Wyka S.A."/>
            <person name="Mondo S.J."/>
            <person name="Liu M."/>
            <person name="Dettman J."/>
            <person name="Nalam V."/>
            <person name="Broders K.D."/>
        </authorList>
    </citation>
    <scope>NUCLEOTIDE SEQUENCE</scope>
    <source>
        <strain evidence="2">CCC 602</strain>
    </source>
</reference>
<evidence type="ECO:0000313" key="3">
    <source>
        <dbReference type="Proteomes" id="UP000748025"/>
    </source>
</evidence>
<dbReference type="Proteomes" id="UP000748025">
    <property type="component" value="Unassembled WGS sequence"/>
</dbReference>
<evidence type="ECO:0000256" key="1">
    <source>
        <dbReference type="SAM" id="MobiDB-lite"/>
    </source>
</evidence>
<comment type="caution">
    <text evidence="2">The sequence shown here is derived from an EMBL/GenBank/DDBJ whole genome shotgun (WGS) entry which is preliminary data.</text>
</comment>
<name>A0A9P7NHT1_9HYPO</name>
<accession>A0A9P7NHT1</accession>
<feature type="region of interest" description="Disordered" evidence="1">
    <location>
        <begin position="339"/>
        <end position="358"/>
    </location>
</feature>
<protein>
    <submittedName>
        <fullName evidence="2">Uncharacterized protein</fullName>
    </submittedName>
</protein>
<proteinExistence type="predicted"/>